<keyword evidence="5 12" id="KW-0812">Transmembrane</keyword>
<evidence type="ECO:0000313" key="13">
    <source>
        <dbReference type="EMBL" id="CAH0391320.1"/>
    </source>
</evidence>
<dbReference type="AlphaFoldDB" id="A0A9P0F651"/>
<protein>
    <recommendedName>
        <fullName evidence="12">UDP-glucuronosyltransferase</fullName>
        <ecNumber evidence="12">2.4.1.17</ecNumber>
    </recommendedName>
</protein>
<evidence type="ECO:0000256" key="12">
    <source>
        <dbReference type="RuleBase" id="RU362059"/>
    </source>
</evidence>
<dbReference type="PANTHER" id="PTHR48043:SF159">
    <property type="entry name" value="EG:EG0003.4 PROTEIN-RELATED"/>
    <property type="match status" value="1"/>
</dbReference>
<keyword evidence="3 11" id="KW-0328">Glycosyltransferase</keyword>
<dbReference type="PROSITE" id="PS00375">
    <property type="entry name" value="UDPGT"/>
    <property type="match status" value="1"/>
</dbReference>
<dbReference type="GO" id="GO:0005783">
    <property type="term" value="C:endoplasmic reticulum"/>
    <property type="evidence" value="ECO:0007669"/>
    <property type="project" value="UniProtKB-SubCell"/>
</dbReference>
<keyword evidence="9" id="KW-0325">Glycoprotein</keyword>
<keyword evidence="4 11" id="KW-0808">Transferase</keyword>
<evidence type="ECO:0000256" key="10">
    <source>
        <dbReference type="ARBA" id="ARBA00046288"/>
    </source>
</evidence>
<evidence type="ECO:0000256" key="1">
    <source>
        <dbReference type="ARBA" id="ARBA00004240"/>
    </source>
</evidence>
<dbReference type="Pfam" id="PF00201">
    <property type="entry name" value="UDPGT"/>
    <property type="match status" value="1"/>
</dbReference>
<dbReference type="PANTHER" id="PTHR48043">
    <property type="entry name" value="EG:EG0003.4 PROTEIN-RELATED"/>
    <property type="match status" value="1"/>
</dbReference>
<comment type="similarity">
    <text evidence="2 11">Belongs to the UDP-glycosyltransferase family.</text>
</comment>
<dbReference type="Gene3D" id="3.40.50.2000">
    <property type="entry name" value="Glycogen Phosphorylase B"/>
    <property type="match status" value="2"/>
</dbReference>
<feature type="transmembrane region" description="Helical" evidence="12">
    <location>
        <begin position="491"/>
        <end position="514"/>
    </location>
</feature>
<dbReference type="FunFam" id="3.40.50.2000:FF:000050">
    <property type="entry name" value="UDP-glucuronosyltransferase"/>
    <property type="match status" value="1"/>
</dbReference>
<evidence type="ECO:0000256" key="3">
    <source>
        <dbReference type="ARBA" id="ARBA00022676"/>
    </source>
</evidence>
<evidence type="ECO:0000256" key="2">
    <source>
        <dbReference type="ARBA" id="ARBA00009995"/>
    </source>
</evidence>
<evidence type="ECO:0000256" key="4">
    <source>
        <dbReference type="ARBA" id="ARBA00022679"/>
    </source>
</evidence>
<dbReference type="GO" id="GO:0016020">
    <property type="term" value="C:membrane"/>
    <property type="evidence" value="ECO:0007669"/>
    <property type="project" value="UniProtKB-SubCell"/>
</dbReference>
<proteinExistence type="inferred from homology"/>
<gene>
    <name evidence="13" type="ORF">BEMITA_LOCUS9953</name>
</gene>
<evidence type="ECO:0000256" key="11">
    <source>
        <dbReference type="RuleBase" id="RU003718"/>
    </source>
</evidence>
<reference evidence="13" key="1">
    <citation type="submission" date="2021-12" db="EMBL/GenBank/DDBJ databases">
        <authorList>
            <person name="King R."/>
        </authorList>
    </citation>
    <scope>NUCLEOTIDE SEQUENCE</scope>
</reference>
<dbReference type="Proteomes" id="UP001152759">
    <property type="component" value="Chromosome 6"/>
</dbReference>
<keyword evidence="6" id="KW-0256">Endoplasmic reticulum</keyword>
<dbReference type="CDD" id="cd03784">
    <property type="entry name" value="GT1_Gtf-like"/>
    <property type="match status" value="1"/>
</dbReference>
<keyword evidence="8 12" id="KW-0472">Membrane</keyword>
<accession>A0A9P0F651</accession>
<dbReference type="EC" id="2.4.1.17" evidence="12"/>
<evidence type="ECO:0000313" key="14">
    <source>
        <dbReference type="Proteomes" id="UP001152759"/>
    </source>
</evidence>
<dbReference type="EMBL" id="OU963867">
    <property type="protein sequence ID" value="CAH0391320.1"/>
    <property type="molecule type" value="Genomic_DNA"/>
</dbReference>
<sequence length="527" mass="59557">MSIRYFFYIVILCCGANAFNVLILSPVPSFSHQRPILTLTENLVKKGHRLFVVSPNKASDLEQNANYTFVDLSFLYDFFKDKEEDGHISVQRQISKWNLYSSIFGIGPKIAESHLTSEQFLQFKRRVEQEGIKFDVVMIQSILAPYLVPIARLLAGDAPIVSISSYAMDWLAEDALGSPVHLSFLPSVFGHYTDKMNLWQKLENWFSHTFIVSGVKKNIGTAARRFLTDVYGLNATFVDESPWERIGLTLITSNSLYYYPRLIGPNVVEVGPLHVGAPGKLPTVLQNWLDGAKRGVIYFSLGSNMKSKSLAPDALENFLEFFRGLPAGYRVLWKWESDQKIPGQSDNIFTQKWMPQSSVLAHPKVKLFITQGGLQSFQEAVHFGVPTVTIPWFIDQELMAAKTLDAKIGGRLSPQDIHSFTKIKSTIETVLYDESYMRNMQRLSTLSHDFTSEAVDKAVFWVEHVARHGGASHLRPSIADSSLFQYFCLDIISFLLVLGLSVMFLVYSAFKFLISYSTIKKGKVKHS</sequence>
<comment type="catalytic activity">
    <reaction evidence="12">
        <text>glucuronate acceptor + UDP-alpha-D-glucuronate = acceptor beta-D-glucuronoside + UDP + H(+)</text>
        <dbReference type="Rhea" id="RHEA:21032"/>
        <dbReference type="ChEBI" id="CHEBI:15378"/>
        <dbReference type="ChEBI" id="CHEBI:58052"/>
        <dbReference type="ChEBI" id="CHEBI:58223"/>
        <dbReference type="ChEBI" id="CHEBI:132367"/>
        <dbReference type="ChEBI" id="CHEBI:132368"/>
        <dbReference type="EC" id="2.4.1.17"/>
    </reaction>
</comment>
<evidence type="ECO:0000256" key="8">
    <source>
        <dbReference type="ARBA" id="ARBA00023136"/>
    </source>
</evidence>
<evidence type="ECO:0000256" key="7">
    <source>
        <dbReference type="ARBA" id="ARBA00022989"/>
    </source>
</evidence>
<keyword evidence="14" id="KW-1185">Reference proteome</keyword>
<evidence type="ECO:0000256" key="9">
    <source>
        <dbReference type="ARBA" id="ARBA00023180"/>
    </source>
</evidence>
<dbReference type="InterPro" id="IPR035595">
    <property type="entry name" value="UDP_glycos_trans_CS"/>
</dbReference>
<comment type="subcellular location">
    <subcellularLocation>
        <location evidence="10">Endomembrane system</location>
        <topology evidence="10">Single-pass type I membrane protein</topology>
    </subcellularLocation>
    <subcellularLocation>
        <location evidence="1">Endoplasmic reticulum</location>
    </subcellularLocation>
    <subcellularLocation>
        <location evidence="12">Membrane</location>
        <topology evidence="12">Single-pass membrane protein</topology>
    </subcellularLocation>
</comment>
<dbReference type="SUPFAM" id="SSF53756">
    <property type="entry name" value="UDP-Glycosyltransferase/glycogen phosphorylase"/>
    <property type="match status" value="1"/>
</dbReference>
<organism evidence="13 14">
    <name type="scientific">Bemisia tabaci</name>
    <name type="common">Sweetpotato whitefly</name>
    <name type="synonym">Aleurodes tabaci</name>
    <dbReference type="NCBI Taxonomy" id="7038"/>
    <lineage>
        <taxon>Eukaryota</taxon>
        <taxon>Metazoa</taxon>
        <taxon>Ecdysozoa</taxon>
        <taxon>Arthropoda</taxon>
        <taxon>Hexapoda</taxon>
        <taxon>Insecta</taxon>
        <taxon>Pterygota</taxon>
        <taxon>Neoptera</taxon>
        <taxon>Paraneoptera</taxon>
        <taxon>Hemiptera</taxon>
        <taxon>Sternorrhyncha</taxon>
        <taxon>Aleyrodoidea</taxon>
        <taxon>Aleyrodidae</taxon>
        <taxon>Aleyrodinae</taxon>
        <taxon>Bemisia</taxon>
    </lineage>
</organism>
<evidence type="ECO:0000256" key="6">
    <source>
        <dbReference type="ARBA" id="ARBA00022824"/>
    </source>
</evidence>
<name>A0A9P0F651_BEMTA</name>
<evidence type="ECO:0000256" key="5">
    <source>
        <dbReference type="ARBA" id="ARBA00022692"/>
    </source>
</evidence>
<dbReference type="GO" id="GO:0015020">
    <property type="term" value="F:glucuronosyltransferase activity"/>
    <property type="evidence" value="ECO:0007669"/>
    <property type="project" value="UniProtKB-EC"/>
</dbReference>
<dbReference type="KEGG" id="btab:109035046"/>
<dbReference type="InterPro" id="IPR050271">
    <property type="entry name" value="UDP-glycosyltransferase"/>
</dbReference>
<dbReference type="InterPro" id="IPR002213">
    <property type="entry name" value="UDP_glucos_trans"/>
</dbReference>
<keyword evidence="7 12" id="KW-1133">Transmembrane helix</keyword>